<evidence type="ECO:0008006" key="3">
    <source>
        <dbReference type="Google" id="ProtNLM"/>
    </source>
</evidence>
<dbReference type="Proteomes" id="UP000651482">
    <property type="component" value="Unassembled WGS sequence"/>
</dbReference>
<dbReference type="EMBL" id="JACRSN010000001">
    <property type="protein sequence ID" value="MBC8532414.1"/>
    <property type="molecule type" value="Genomic_DNA"/>
</dbReference>
<accession>A0A926HQ70</accession>
<dbReference type="SUPFAM" id="SSF52218">
    <property type="entry name" value="Flavoproteins"/>
    <property type="match status" value="1"/>
</dbReference>
<proteinExistence type="predicted"/>
<dbReference type="InterPro" id="IPR029039">
    <property type="entry name" value="Flavoprotein-like_sf"/>
</dbReference>
<reference evidence="1" key="1">
    <citation type="submission" date="2020-08" db="EMBL/GenBank/DDBJ databases">
        <title>Genome public.</title>
        <authorList>
            <person name="Liu C."/>
            <person name="Sun Q."/>
        </authorList>
    </citation>
    <scope>NUCLEOTIDE SEQUENCE</scope>
    <source>
        <strain evidence="1">NSJ-40</strain>
    </source>
</reference>
<name>A0A926HQ70_9FIRM</name>
<dbReference type="RefSeq" id="WP_249317574.1">
    <property type="nucleotide sequence ID" value="NZ_JACRSN010000001.1"/>
</dbReference>
<evidence type="ECO:0000313" key="1">
    <source>
        <dbReference type="EMBL" id="MBC8532414.1"/>
    </source>
</evidence>
<gene>
    <name evidence="1" type="ORF">IAG03_00025</name>
</gene>
<organism evidence="1 2">
    <name type="scientific">Yeguia hominis</name>
    <dbReference type="NCBI Taxonomy" id="2763662"/>
    <lineage>
        <taxon>Bacteria</taxon>
        <taxon>Bacillati</taxon>
        <taxon>Bacillota</taxon>
        <taxon>Clostridia</taxon>
        <taxon>Eubacteriales</taxon>
        <taxon>Yeguiaceae</taxon>
        <taxon>Yeguia</taxon>
    </lineage>
</organism>
<sequence>MKAKSLHFSKTGAAQQIAAEFGRIFECVCDKIPPAYPCENEKIVFIGVEMSGRLEKPVEAFCKDLKPVRAKNVAFYVINGKGDVSGLEEISKTLEANGVHVAAEPYGIAVKSGLFKKASVTDADIQAAVAWAKEIIDNKLAK</sequence>
<comment type="caution">
    <text evidence="1">The sequence shown here is derived from an EMBL/GenBank/DDBJ whole genome shotgun (WGS) entry which is preliminary data.</text>
</comment>
<dbReference type="AlphaFoldDB" id="A0A926HQ70"/>
<protein>
    <recommendedName>
        <fullName evidence="3">Flavodoxin</fullName>
    </recommendedName>
</protein>
<keyword evidence="2" id="KW-1185">Reference proteome</keyword>
<evidence type="ECO:0000313" key="2">
    <source>
        <dbReference type="Proteomes" id="UP000651482"/>
    </source>
</evidence>